<dbReference type="AlphaFoldDB" id="A0A8H7Y0M4"/>
<accession>A0A8H7Y0M4</accession>
<dbReference type="EMBL" id="JAFIQS010000004">
    <property type="protein sequence ID" value="KAG5170453.1"/>
    <property type="molecule type" value="Genomic_DNA"/>
</dbReference>
<organism evidence="2">
    <name type="scientific">Psilocybe cubensis</name>
    <name type="common">Psychedelic mushroom</name>
    <name type="synonym">Stropharia cubensis</name>
    <dbReference type="NCBI Taxonomy" id="181762"/>
    <lineage>
        <taxon>Eukaryota</taxon>
        <taxon>Fungi</taxon>
        <taxon>Dikarya</taxon>
        <taxon>Basidiomycota</taxon>
        <taxon>Agaricomycotina</taxon>
        <taxon>Agaricomycetes</taxon>
        <taxon>Agaricomycetidae</taxon>
        <taxon>Agaricales</taxon>
        <taxon>Agaricineae</taxon>
        <taxon>Strophariaceae</taxon>
        <taxon>Psilocybe</taxon>
    </lineage>
</organism>
<name>A0A8H7Y0M4_PSICU</name>
<comment type="caution">
    <text evidence="2">The sequence shown here is derived from an EMBL/GenBank/DDBJ whole genome shotgun (WGS) entry which is preliminary data.</text>
</comment>
<proteinExistence type="predicted"/>
<feature type="compositionally biased region" description="Polar residues" evidence="1">
    <location>
        <begin position="156"/>
        <end position="168"/>
    </location>
</feature>
<sequence>MSDRMNLNAVLAGLSSSLEFTMACSHDLTVGLFNSGAAAPQFTRGLAFPEDVPAQLAALQGNLKTFWSDDIAGTLRAMYKVMGDLLVAVQSQADVTYTGIRSPTTAFAIQEQDMVEFLQDILKDVGELLSSFEMAIARSEDIGRGFEAVNCQPVSSCSSRNGDTSSTPEPFVPPGLSPETQSFVRASISSANPDIGQSARSIISSISDTQAYLSHLRQFCVSVSSTLQNSIHDSRYPEKMHVGAPDQTLYALVESCRTGRQDVQIAIANIARSVDALVVASTYTCPIPNMSTMTKAEDTDRRIAEVLNNASLNEVAHAPEELNIQLLQAFARASLAHISFGTPPVPQDAETEPRMATTYRRTAFASMRKADNTLPVGDKVVTEVAEGKSGIGSEVVVPSVLFFNVLGAILENREDETIDKGQAPTTATSAYFWLYIFSSYQQ</sequence>
<reference evidence="2" key="1">
    <citation type="submission" date="2021-02" db="EMBL/GenBank/DDBJ databases">
        <title>Psilocybe cubensis genome.</title>
        <authorList>
            <person name="Mckernan K.J."/>
            <person name="Crawford S."/>
            <person name="Trippe A."/>
            <person name="Kane L.T."/>
            <person name="Mclaughlin S."/>
        </authorList>
    </citation>
    <scope>NUCLEOTIDE SEQUENCE [LARGE SCALE GENOMIC DNA]</scope>
    <source>
        <strain evidence="2">MGC-MH-2018</strain>
    </source>
</reference>
<protein>
    <submittedName>
        <fullName evidence="2">Uncharacterized protein</fullName>
    </submittedName>
</protein>
<gene>
    <name evidence="2" type="ORF">JR316_004842</name>
</gene>
<feature type="region of interest" description="Disordered" evidence="1">
    <location>
        <begin position="156"/>
        <end position="176"/>
    </location>
</feature>
<evidence type="ECO:0000256" key="1">
    <source>
        <dbReference type="SAM" id="MobiDB-lite"/>
    </source>
</evidence>
<evidence type="ECO:0000313" key="2">
    <source>
        <dbReference type="EMBL" id="KAG5170453.1"/>
    </source>
</evidence>